<dbReference type="Gene3D" id="3.40.630.10">
    <property type="entry name" value="Zn peptidases"/>
    <property type="match status" value="1"/>
</dbReference>
<evidence type="ECO:0000259" key="5">
    <source>
        <dbReference type="Pfam" id="PF24827"/>
    </source>
</evidence>
<dbReference type="Pfam" id="PF24827">
    <property type="entry name" value="AstE_AspA_cat"/>
    <property type="match status" value="1"/>
</dbReference>
<organism evidence="6 7">
    <name type="scientific">Natronocella acetinitrilica</name>
    <dbReference type="NCBI Taxonomy" id="414046"/>
    <lineage>
        <taxon>Bacteria</taxon>
        <taxon>Pseudomonadati</taxon>
        <taxon>Pseudomonadota</taxon>
        <taxon>Gammaproteobacteria</taxon>
        <taxon>Chromatiales</taxon>
        <taxon>Ectothiorhodospiraceae</taxon>
        <taxon>Natronocella</taxon>
    </lineage>
</organism>
<dbReference type="InterPro" id="IPR053138">
    <property type="entry name" value="N-alpha-Ac-DABA_deacetylase"/>
</dbReference>
<dbReference type="CDD" id="cd06251">
    <property type="entry name" value="M14_ASTE_ASPA-like"/>
    <property type="match status" value="1"/>
</dbReference>
<keyword evidence="4" id="KW-0862">Zinc</keyword>
<protein>
    <submittedName>
        <fullName evidence="6">Deacylase</fullName>
    </submittedName>
</protein>
<dbReference type="AlphaFoldDB" id="A0AAE3KHZ7"/>
<comment type="cofactor">
    <cofactor evidence="1">
        <name>Zn(2+)</name>
        <dbReference type="ChEBI" id="CHEBI:29105"/>
    </cofactor>
</comment>
<dbReference type="Proteomes" id="UP001205843">
    <property type="component" value="Unassembled WGS sequence"/>
</dbReference>
<dbReference type="SUPFAM" id="SSF53187">
    <property type="entry name" value="Zn-dependent exopeptidases"/>
    <property type="match status" value="1"/>
</dbReference>
<accession>A0AAE3KHZ7</accession>
<dbReference type="GO" id="GO:0046872">
    <property type="term" value="F:metal ion binding"/>
    <property type="evidence" value="ECO:0007669"/>
    <property type="project" value="UniProtKB-KW"/>
</dbReference>
<gene>
    <name evidence="6" type="ORF">J2T57_004025</name>
</gene>
<keyword evidence="2" id="KW-0479">Metal-binding</keyword>
<comment type="caution">
    <text evidence="6">The sequence shown here is derived from an EMBL/GenBank/DDBJ whole genome shotgun (WGS) entry which is preliminary data.</text>
</comment>
<keyword evidence="7" id="KW-1185">Reference proteome</keyword>
<name>A0AAE3KHZ7_9GAMM</name>
<evidence type="ECO:0000256" key="4">
    <source>
        <dbReference type="ARBA" id="ARBA00022833"/>
    </source>
</evidence>
<evidence type="ECO:0000313" key="6">
    <source>
        <dbReference type="EMBL" id="MCP1676852.1"/>
    </source>
</evidence>
<evidence type="ECO:0000256" key="1">
    <source>
        <dbReference type="ARBA" id="ARBA00001947"/>
    </source>
</evidence>
<dbReference type="PANTHER" id="PTHR37326:SF2">
    <property type="entry name" value="SUCCINYLGLUTAMATE DESUCCINYLASE_ASPARTOACYLASE FAMILY PROTEIN"/>
    <property type="match status" value="1"/>
</dbReference>
<evidence type="ECO:0000313" key="7">
    <source>
        <dbReference type="Proteomes" id="UP001205843"/>
    </source>
</evidence>
<dbReference type="GO" id="GO:0016788">
    <property type="term" value="F:hydrolase activity, acting on ester bonds"/>
    <property type="evidence" value="ECO:0007669"/>
    <property type="project" value="InterPro"/>
</dbReference>
<feature type="domain" description="Succinylglutamate desuccinylase/Aspartoacylase catalytic" evidence="5">
    <location>
        <begin position="47"/>
        <end position="225"/>
    </location>
</feature>
<reference evidence="6" key="1">
    <citation type="submission" date="2022-03" db="EMBL/GenBank/DDBJ databases">
        <title>Genomic Encyclopedia of Type Strains, Phase III (KMG-III): the genomes of soil and plant-associated and newly described type strains.</title>
        <authorList>
            <person name="Whitman W."/>
        </authorList>
    </citation>
    <scope>NUCLEOTIDE SEQUENCE</scope>
    <source>
        <strain evidence="6">ANL 6-2</strain>
    </source>
</reference>
<dbReference type="EMBL" id="JALJXV010000011">
    <property type="protein sequence ID" value="MCP1676852.1"/>
    <property type="molecule type" value="Genomic_DNA"/>
</dbReference>
<sequence length="348" mass="37888">MSRQPFEIAGVRVRPGTRQTLDLPAGHLYTHTPLTIPLQVIHGRRAGPCLVVSAAVHGDEINGVEIIRRLLRHKTLDRLAGTLVAVPIVNVLGFTGRSRYLPDRRDLNRSFPGSEAGSMASRLAHLFRTQVLAHASHVIDLHTAAIHRDNLPQIRADLDHPGDEALARATGLPVLIHSPLIDGSLRRAARELGVPVVTYEAGEALRFDEAAIRAGVRGILRAMRELDMLAAPRGRRQTEPTPLVADASLWVRAPQDGILRAAVALGAHVAAGQPMGWVADPFGERETAVESPVAGVVIGRTNLPLVHQGEALFHVARFQRGRRAALQLERFSETLDQIDDDWAEPPIV</sequence>
<dbReference type="PIRSF" id="PIRSF039012">
    <property type="entry name" value="ASP"/>
    <property type="match status" value="1"/>
</dbReference>
<dbReference type="RefSeq" id="WP_253484102.1">
    <property type="nucleotide sequence ID" value="NZ_JALJXV010000011.1"/>
</dbReference>
<dbReference type="InterPro" id="IPR043795">
    <property type="entry name" value="N-alpha-Ac-DABA-like"/>
</dbReference>
<keyword evidence="3" id="KW-0378">Hydrolase</keyword>
<dbReference type="GO" id="GO:0016811">
    <property type="term" value="F:hydrolase activity, acting on carbon-nitrogen (but not peptide) bonds, in linear amides"/>
    <property type="evidence" value="ECO:0007669"/>
    <property type="project" value="InterPro"/>
</dbReference>
<dbReference type="InterPro" id="IPR055438">
    <property type="entry name" value="AstE_AspA_cat"/>
</dbReference>
<evidence type="ECO:0000256" key="2">
    <source>
        <dbReference type="ARBA" id="ARBA00022723"/>
    </source>
</evidence>
<proteinExistence type="predicted"/>
<dbReference type="PANTHER" id="PTHR37326">
    <property type="entry name" value="BLL3975 PROTEIN"/>
    <property type="match status" value="1"/>
</dbReference>
<evidence type="ECO:0000256" key="3">
    <source>
        <dbReference type="ARBA" id="ARBA00022801"/>
    </source>
</evidence>